<keyword evidence="4" id="KW-1133">Transmembrane helix</keyword>
<comment type="caution">
    <text evidence="6">The sequence shown here is derived from an EMBL/GenBank/DDBJ whole genome shotgun (WGS) entry which is preliminary data.</text>
</comment>
<gene>
    <name evidence="6" type="ORF">EK21DRAFT_116844</name>
</gene>
<evidence type="ECO:0000313" key="7">
    <source>
        <dbReference type="Proteomes" id="UP000799777"/>
    </source>
</evidence>
<keyword evidence="7" id="KW-1185">Reference proteome</keyword>
<name>A0A9P4LIB6_9PLEO</name>
<protein>
    <submittedName>
        <fullName evidence="6">Uncharacterized protein</fullName>
    </submittedName>
</protein>
<organism evidence="6 7">
    <name type="scientific">Setomelanomma holmii</name>
    <dbReference type="NCBI Taxonomy" id="210430"/>
    <lineage>
        <taxon>Eukaryota</taxon>
        <taxon>Fungi</taxon>
        <taxon>Dikarya</taxon>
        <taxon>Ascomycota</taxon>
        <taxon>Pezizomycotina</taxon>
        <taxon>Dothideomycetes</taxon>
        <taxon>Pleosporomycetidae</taxon>
        <taxon>Pleosporales</taxon>
        <taxon>Pleosporineae</taxon>
        <taxon>Phaeosphaeriaceae</taxon>
        <taxon>Setomelanomma</taxon>
    </lineage>
</organism>
<sequence>MALSLSYYVKNLSASSYGKDRPASFIWHPKGTPSSERKLLHKIDFFILTYGCLAYFTKWLNQANLSNAYMNGMREDLNILGTDYNLAVTCFQVAKYWGPFLPISS</sequence>
<dbReference type="GO" id="GO:0005886">
    <property type="term" value="C:plasma membrane"/>
    <property type="evidence" value="ECO:0007669"/>
    <property type="project" value="TreeGrafter"/>
</dbReference>
<evidence type="ECO:0000256" key="4">
    <source>
        <dbReference type="ARBA" id="ARBA00022989"/>
    </source>
</evidence>
<keyword evidence="5" id="KW-0472">Membrane</keyword>
<proteinExistence type="predicted"/>
<evidence type="ECO:0000256" key="3">
    <source>
        <dbReference type="ARBA" id="ARBA00022692"/>
    </source>
</evidence>
<keyword evidence="3" id="KW-0812">Transmembrane</keyword>
<evidence type="ECO:0000256" key="1">
    <source>
        <dbReference type="ARBA" id="ARBA00004141"/>
    </source>
</evidence>
<comment type="subcellular location">
    <subcellularLocation>
        <location evidence="1">Membrane</location>
        <topology evidence="1">Multi-pass membrane protein</topology>
    </subcellularLocation>
</comment>
<reference evidence="6" key="1">
    <citation type="journal article" date="2020" name="Stud. Mycol.">
        <title>101 Dothideomycetes genomes: a test case for predicting lifestyles and emergence of pathogens.</title>
        <authorList>
            <person name="Haridas S."/>
            <person name="Albert R."/>
            <person name="Binder M."/>
            <person name="Bloem J."/>
            <person name="Labutti K."/>
            <person name="Salamov A."/>
            <person name="Andreopoulos B."/>
            <person name="Baker S."/>
            <person name="Barry K."/>
            <person name="Bills G."/>
            <person name="Bluhm B."/>
            <person name="Cannon C."/>
            <person name="Castanera R."/>
            <person name="Culley D."/>
            <person name="Daum C."/>
            <person name="Ezra D."/>
            <person name="Gonzalez J."/>
            <person name="Henrissat B."/>
            <person name="Kuo A."/>
            <person name="Liang C."/>
            <person name="Lipzen A."/>
            <person name="Lutzoni F."/>
            <person name="Magnuson J."/>
            <person name="Mondo S."/>
            <person name="Nolan M."/>
            <person name="Ohm R."/>
            <person name="Pangilinan J."/>
            <person name="Park H.-J."/>
            <person name="Ramirez L."/>
            <person name="Alfaro M."/>
            <person name="Sun H."/>
            <person name="Tritt A."/>
            <person name="Yoshinaga Y."/>
            <person name="Zwiers L.-H."/>
            <person name="Turgeon B."/>
            <person name="Goodwin S."/>
            <person name="Spatafora J."/>
            <person name="Crous P."/>
            <person name="Grigoriev I."/>
        </authorList>
    </citation>
    <scope>NUCLEOTIDE SEQUENCE</scope>
    <source>
        <strain evidence="6">CBS 110217</strain>
    </source>
</reference>
<dbReference type="Proteomes" id="UP000799777">
    <property type="component" value="Unassembled WGS sequence"/>
</dbReference>
<dbReference type="AlphaFoldDB" id="A0A9P4LIB6"/>
<evidence type="ECO:0000313" key="6">
    <source>
        <dbReference type="EMBL" id="KAF2025442.1"/>
    </source>
</evidence>
<dbReference type="EMBL" id="ML978266">
    <property type="protein sequence ID" value="KAF2025442.1"/>
    <property type="molecule type" value="Genomic_DNA"/>
</dbReference>
<evidence type="ECO:0000256" key="2">
    <source>
        <dbReference type="ARBA" id="ARBA00022448"/>
    </source>
</evidence>
<dbReference type="GO" id="GO:0015233">
    <property type="term" value="F:pantothenate transmembrane transporter activity"/>
    <property type="evidence" value="ECO:0007669"/>
    <property type="project" value="TreeGrafter"/>
</dbReference>
<dbReference type="GO" id="GO:0098717">
    <property type="term" value="P:pantothenate import across plasma membrane"/>
    <property type="evidence" value="ECO:0007669"/>
    <property type="project" value="TreeGrafter"/>
</dbReference>
<keyword evidence="2" id="KW-0813">Transport</keyword>
<accession>A0A9P4LIB6</accession>
<dbReference type="PANTHER" id="PTHR43791:SF4">
    <property type="entry name" value="PANTOTHENATE TRANSPORTER FEN2"/>
    <property type="match status" value="1"/>
</dbReference>
<dbReference type="OrthoDB" id="3639251at2759"/>
<dbReference type="PANTHER" id="PTHR43791">
    <property type="entry name" value="PERMEASE-RELATED"/>
    <property type="match status" value="1"/>
</dbReference>
<evidence type="ECO:0000256" key="5">
    <source>
        <dbReference type="ARBA" id="ARBA00023136"/>
    </source>
</evidence>